<accession>A0A917WJV9</accession>
<evidence type="ECO:0000313" key="1">
    <source>
        <dbReference type="EMBL" id="GGM09572.1"/>
    </source>
</evidence>
<sequence>MRTQQLPAGSLRIGQRVVREGRPVMVASVRLEGAGGGVVSVLFAGETGRARFAPGEVLVVEVSTAA</sequence>
<organism evidence="1 2">
    <name type="scientific">Nakamurella endophytica</name>
    <dbReference type="NCBI Taxonomy" id="1748367"/>
    <lineage>
        <taxon>Bacteria</taxon>
        <taxon>Bacillati</taxon>
        <taxon>Actinomycetota</taxon>
        <taxon>Actinomycetes</taxon>
        <taxon>Nakamurellales</taxon>
        <taxon>Nakamurellaceae</taxon>
        <taxon>Nakamurella</taxon>
    </lineage>
</organism>
<reference evidence="1" key="2">
    <citation type="submission" date="2020-09" db="EMBL/GenBank/DDBJ databases">
        <authorList>
            <person name="Sun Q."/>
            <person name="Zhou Y."/>
        </authorList>
    </citation>
    <scope>NUCLEOTIDE SEQUENCE</scope>
    <source>
        <strain evidence="1">CGMCC 4.7308</strain>
    </source>
</reference>
<proteinExistence type="predicted"/>
<name>A0A917WJV9_9ACTN</name>
<evidence type="ECO:0000313" key="2">
    <source>
        <dbReference type="Proteomes" id="UP000655208"/>
    </source>
</evidence>
<reference evidence="1" key="1">
    <citation type="journal article" date="2014" name="Int. J. Syst. Evol. Microbiol.">
        <title>Complete genome sequence of Corynebacterium casei LMG S-19264T (=DSM 44701T), isolated from a smear-ripened cheese.</title>
        <authorList>
            <consortium name="US DOE Joint Genome Institute (JGI-PGF)"/>
            <person name="Walter F."/>
            <person name="Albersmeier A."/>
            <person name="Kalinowski J."/>
            <person name="Ruckert C."/>
        </authorList>
    </citation>
    <scope>NUCLEOTIDE SEQUENCE</scope>
    <source>
        <strain evidence="1">CGMCC 4.7308</strain>
    </source>
</reference>
<dbReference type="Proteomes" id="UP000655208">
    <property type="component" value="Unassembled WGS sequence"/>
</dbReference>
<comment type="caution">
    <text evidence="1">The sequence shown here is derived from an EMBL/GenBank/DDBJ whole genome shotgun (WGS) entry which is preliminary data.</text>
</comment>
<protein>
    <submittedName>
        <fullName evidence="1">Uncharacterized protein</fullName>
    </submittedName>
</protein>
<dbReference type="AlphaFoldDB" id="A0A917WJV9"/>
<gene>
    <name evidence="1" type="ORF">GCM10011594_31830</name>
</gene>
<keyword evidence="2" id="KW-1185">Reference proteome</keyword>
<dbReference type="EMBL" id="BMNA01000007">
    <property type="protein sequence ID" value="GGM09572.1"/>
    <property type="molecule type" value="Genomic_DNA"/>
</dbReference>